<evidence type="ECO:0000256" key="1">
    <source>
        <dbReference type="SAM" id="Coils"/>
    </source>
</evidence>
<keyword evidence="1" id="KW-0175">Coiled coil</keyword>
<name>A0ABU6UMB2_9FABA</name>
<organism evidence="2 3">
    <name type="scientific">Stylosanthes scabra</name>
    <dbReference type="NCBI Taxonomy" id="79078"/>
    <lineage>
        <taxon>Eukaryota</taxon>
        <taxon>Viridiplantae</taxon>
        <taxon>Streptophyta</taxon>
        <taxon>Embryophyta</taxon>
        <taxon>Tracheophyta</taxon>
        <taxon>Spermatophyta</taxon>
        <taxon>Magnoliopsida</taxon>
        <taxon>eudicotyledons</taxon>
        <taxon>Gunneridae</taxon>
        <taxon>Pentapetalae</taxon>
        <taxon>rosids</taxon>
        <taxon>fabids</taxon>
        <taxon>Fabales</taxon>
        <taxon>Fabaceae</taxon>
        <taxon>Papilionoideae</taxon>
        <taxon>50 kb inversion clade</taxon>
        <taxon>dalbergioids sensu lato</taxon>
        <taxon>Dalbergieae</taxon>
        <taxon>Pterocarpus clade</taxon>
        <taxon>Stylosanthes</taxon>
    </lineage>
</organism>
<gene>
    <name evidence="2" type="ORF">PIB30_064322</name>
</gene>
<dbReference type="Proteomes" id="UP001341840">
    <property type="component" value="Unassembled WGS sequence"/>
</dbReference>
<proteinExistence type="predicted"/>
<keyword evidence="3" id="KW-1185">Reference proteome</keyword>
<evidence type="ECO:0000313" key="2">
    <source>
        <dbReference type="EMBL" id="MED6161817.1"/>
    </source>
</evidence>
<accession>A0ABU6UMB2</accession>
<reference evidence="2 3" key="1">
    <citation type="journal article" date="2023" name="Plants (Basel)">
        <title>Bridging the Gap: Combining Genomics and Transcriptomics Approaches to Understand Stylosanthes scabra, an Orphan Legume from the Brazilian Caatinga.</title>
        <authorList>
            <person name="Ferreira-Neto J.R.C."/>
            <person name="da Silva M.D."/>
            <person name="Binneck E."/>
            <person name="de Melo N.F."/>
            <person name="da Silva R.H."/>
            <person name="de Melo A.L.T.M."/>
            <person name="Pandolfi V."/>
            <person name="Bustamante F.O."/>
            <person name="Brasileiro-Vidal A.C."/>
            <person name="Benko-Iseppon A.M."/>
        </authorList>
    </citation>
    <scope>NUCLEOTIDE SEQUENCE [LARGE SCALE GENOMIC DNA]</scope>
    <source>
        <tissue evidence="2">Leaves</tissue>
    </source>
</reference>
<comment type="caution">
    <text evidence="2">The sequence shown here is derived from an EMBL/GenBank/DDBJ whole genome shotgun (WGS) entry which is preliminary data.</text>
</comment>
<evidence type="ECO:0000313" key="3">
    <source>
        <dbReference type="Proteomes" id="UP001341840"/>
    </source>
</evidence>
<dbReference type="EMBL" id="JASCZI010121454">
    <property type="protein sequence ID" value="MED6161817.1"/>
    <property type="molecule type" value="Genomic_DNA"/>
</dbReference>
<sequence>MQMTLAVSPQWIRREGTGAFNYNNESIPTQAGVSKELETRIDSIQKKLEILDNDQLKQEDKDLQEELNLTLIQEEIIWRKRNKIHGLHLEDGSWSSDEAALRLEANSFFHKLFGVRDDVDIDLLRNIPLPQLSSSARAALLELVTLEEVKRAV</sequence>
<feature type="coiled-coil region" evidence="1">
    <location>
        <begin position="34"/>
        <end position="73"/>
    </location>
</feature>
<protein>
    <submittedName>
        <fullName evidence="2">Uncharacterized protein</fullName>
    </submittedName>
</protein>